<sequence length="398" mass="43787">MASFEKTAQSMTAEGPGRVLPGVAMAAADSKGNTFYSNSFGFNDAGPVTVDTPMWIASCTKLMTSTAALQCIEKGLFSLDEPVDRILPELSDLELLCGFDGATGEPLIGKAKKKITFRHLVTHTSGLAYDVFNPDIIRWREYHGIAPITGISKITEHVWPLLFEPGEGWVYGPGLDWAGKAVERVNGGISLEEYMKTHIWDPLGMRHTTFRPSQDRYILENKAEPTKRAPNGGLTTVADSLWPPLEAVDDYGGSGAYSTVSEYIKILISILKNDEKLLRPKTVSKMFEPQMTDVAPLSKTLQSPIWEPGITNGLTGKTTWNHGLGGLLATEETPNRRSKGTMNWSGLPNLAWWIDRERGTCGLCATQLLDYGDAQFLSLFSQFEAMIFQQSGTRGDRE</sequence>
<dbReference type="OrthoDB" id="428260at2759"/>
<dbReference type="InterPro" id="IPR012338">
    <property type="entry name" value="Beta-lactam/transpept-like"/>
</dbReference>
<dbReference type="Proteomes" id="UP000223968">
    <property type="component" value="Unassembled WGS sequence"/>
</dbReference>
<evidence type="ECO:0000259" key="3">
    <source>
        <dbReference type="Pfam" id="PF00144"/>
    </source>
</evidence>
<reference evidence="4 5" key="1">
    <citation type="submission" date="2017-10" db="EMBL/GenBank/DDBJ databases">
        <title>Comparative genomics in systemic dimorphic fungi from Ajellomycetaceae.</title>
        <authorList>
            <person name="Munoz J.F."/>
            <person name="Mcewen J.G."/>
            <person name="Clay O.K."/>
            <person name="Cuomo C.A."/>
        </authorList>
    </citation>
    <scope>NUCLEOTIDE SEQUENCE [LARGE SCALE GENOMIC DNA]</scope>
    <source>
        <strain evidence="4 5">UAMH5409</strain>
    </source>
</reference>
<dbReference type="SUPFAM" id="SSF56601">
    <property type="entry name" value="beta-lactamase/transpeptidase-like"/>
    <property type="match status" value="1"/>
</dbReference>
<comment type="caution">
    <text evidence="4">The sequence shown here is derived from an EMBL/GenBank/DDBJ whole genome shotgun (WGS) entry which is preliminary data.</text>
</comment>
<evidence type="ECO:0000313" key="5">
    <source>
        <dbReference type="Proteomes" id="UP000223968"/>
    </source>
</evidence>
<dbReference type="Gene3D" id="3.40.710.10">
    <property type="entry name" value="DD-peptidase/beta-lactamase superfamily"/>
    <property type="match status" value="1"/>
</dbReference>
<evidence type="ECO:0000313" key="4">
    <source>
        <dbReference type="EMBL" id="PGH15564.1"/>
    </source>
</evidence>
<evidence type="ECO:0000256" key="2">
    <source>
        <dbReference type="ARBA" id="ARBA00022801"/>
    </source>
</evidence>
<protein>
    <recommendedName>
        <fullName evidence="3">Beta-lactamase-related domain-containing protein</fullName>
    </recommendedName>
</protein>
<accession>A0A2B7XUW6</accession>
<organism evidence="4 5">
    <name type="scientific">Helicocarpus griseus UAMH5409</name>
    <dbReference type="NCBI Taxonomy" id="1447875"/>
    <lineage>
        <taxon>Eukaryota</taxon>
        <taxon>Fungi</taxon>
        <taxon>Dikarya</taxon>
        <taxon>Ascomycota</taxon>
        <taxon>Pezizomycotina</taxon>
        <taxon>Eurotiomycetes</taxon>
        <taxon>Eurotiomycetidae</taxon>
        <taxon>Onygenales</taxon>
        <taxon>Ajellomycetaceae</taxon>
        <taxon>Helicocarpus</taxon>
    </lineage>
</organism>
<dbReference type="STRING" id="1447875.A0A2B7XUW6"/>
<dbReference type="InterPro" id="IPR001466">
    <property type="entry name" value="Beta-lactam-related"/>
</dbReference>
<keyword evidence="2" id="KW-0378">Hydrolase</keyword>
<dbReference type="Pfam" id="PF00144">
    <property type="entry name" value="Beta-lactamase"/>
    <property type="match status" value="1"/>
</dbReference>
<proteinExistence type="inferred from homology"/>
<dbReference type="InterPro" id="IPR050789">
    <property type="entry name" value="Diverse_Enzym_Activities"/>
</dbReference>
<dbReference type="AlphaFoldDB" id="A0A2B7XUW6"/>
<feature type="domain" description="Beta-lactamase-related" evidence="3">
    <location>
        <begin position="18"/>
        <end position="364"/>
    </location>
</feature>
<evidence type="ECO:0000256" key="1">
    <source>
        <dbReference type="ARBA" id="ARBA00009009"/>
    </source>
</evidence>
<keyword evidence="5" id="KW-1185">Reference proteome</keyword>
<dbReference type="PANTHER" id="PTHR43283">
    <property type="entry name" value="BETA-LACTAMASE-RELATED"/>
    <property type="match status" value="1"/>
</dbReference>
<dbReference type="PANTHER" id="PTHR43283:SF17">
    <property type="entry name" value="(LOVD), PUTATIVE (AFU_ORTHOLOGUE AFUA_5G00920)-RELATED"/>
    <property type="match status" value="1"/>
</dbReference>
<gene>
    <name evidence="4" type="ORF">AJ79_02346</name>
</gene>
<dbReference type="EMBL" id="PDNB01000024">
    <property type="protein sequence ID" value="PGH15564.1"/>
    <property type="molecule type" value="Genomic_DNA"/>
</dbReference>
<comment type="similarity">
    <text evidence="1">Belongs to the class-A beta-lactamase family.</text>
</comment>
<dbReference type="GO" id="GO:0016787">
    <property type="term" value="F:hydrolase activity"/>
    <property type="evidence" value="ECO:0007669"/>
    <property type="project" value="UniProtKB-KW"/>
</dbReference>
<name>A0A2B7XUW6_9EURO</name>